<sequence>MSQEPSLTWSPSSSPSPPPDSSPPPHRHSKAQLERFHKLGYSTEQVQKVLHKFGPSLDTDKLLEKLLKIGEAEHAAVRMNVPVTQGEMRAERAPAQALVSGQSAQTQALEESREEEDPFRPIVIDGSNVAMSHGNKEVFSCMGIQLAVNFFLERDINASPCLCRPGGTRSRGPMFPFQINTFCESWRGRSCWSSLRRGALTGNVWRVMTIVTS</sequence>
<dbReference type="GO" id="GO:0005634">
    <property type="term" value="C:nucleus"/>
    <property type="evidence" value="ECO:0007669"/>
    <property type="project" value="TreeGrafter"/>
</dbReference>
<keyword evidence="3" id="KW-0540">Nuclease</keyword>
<dbReference type="GO" id="GO:0036464">
    <property type="term" value="C:cytoplasmic ribonucleoprotein granule"/>
    <property type="evidence" value="ECO:0007669"/>
    <property type="project" value="TreeGrafter"/>
</dbReference>
<keyword evidence="6" id="KW-0863">Zinc-finger</keyword>
<dbReference type="EMBL" id="JBBPFD010000014">
    <property type="protein sequence ID" value="KAK7898303.1"/>
    <property type="molecule type" value="Genomic_DNA"/>
</dbReference>
<feature type="compositionally biased region" description="Pro residues" evidence="10">
    <location>
        <begin position="14"/>
        <end position="24"/>
    </location>
</feature>
<evidence type="ECO:0000256" key="6">
    <source>
        <dbReference type="ARBA" id="ARBA00022771"/>
    </source>
</evidence>
<keyword evidence="9" id="KW-0460">Magnesium</keyword>
<dbReference type="Pfam" id="PF11977">
    <property type="entry name" value="RNase_Zc3h12a"/>
    <property type="match status" value="1"/>
</dbReference>
<keyword evidence="14" id="KW-1185">Reference proteome</keyword>
<accession>A0AAW0NEJ1</accession>
<keyword evidence="8" id="KW-0862">Zinc</keyword>
<evidence type="ECO:0000313" key="14">
    <source>
        <dbReference type="Proteomes" id="UP001460270"/>
    </source>
</evidence>
<keyword evidence="5" id="KW-0255">Endonuclease</keyword>
<keyword evidence="7" id="KW-0378">Hydrolase</keyword>
<feature type="domain" description="Rege-1 UBA-like" evidence="12">
    <location>
        <begin position="30"/>
        <end position="70"/>
    </location>
</feature>
<dbReference type="GO" id="GO:0003729">
    <property type="term" value="F:mRNA binding"/>
    <property type="evidence" value="ECO:0007669"/>
    <property type="project" value="TreeGrafter"/>
</dbReference>
<organism evidence="13 14">
    <name type="scientific">Mugilogobius chulae</name>
    <name type="common">yellowstripe goby</name>
    <dbReference type="NCBI Taxonomy" id="88201"/>
    <lineage>
        <taxon>Eukaryota</taxon>
        <taxon>Metazoa</taxon>
        <taxon>Chordata</taxon>
        <taxon>Craniata</taxon>
        <taxon>Vertebrata</taxon>
        <taxon>Euteleostomi</taxon>
        <taxon>Actinopterygii</taxon>
        <taxon>Neopterygii</taxon>
        <taxon>Teleostei</taxon>
        <taxon>Neoteleostei</taxon>
        <taxon>Acanthomorphata</taxon>
        <taxon>Gobiaria</taxon>
        <taxon>Gobiiformes</taxon>
        <taxon>Gobioidei</taxon>
        <taxon>Gobiidae</taxon>
        <taxon>Gobionellinae</taxon>
        <taxon>Mugilogobius</taxon>
    </lineage>
</organism>
<evidence type="ECO:0000256" key="2">
    <source>
        <dbReference type="ARBA" id="ARBA00010922"/>
    </source>
</evidence>
<evidence type="ECO:0000256" key="3">
    <source>
        <dbReference type="ARBA" id="ARBA00022722"/>
    </source>
</evidence>
<evidence type="ECO:0000256" key="5">
    <source>
        <dbReference type="ARBA" id="ARBA00022759"/>
    </source>
</evidence>
<evidence type="ECO:0000259" key="11">
    <source>
        <dbReference type="Pfam" id="PF11977"/>
    </source>
</evidence>
<dbReference type="InterPro" id="IPR051101">
    <property type="entry name" value="ZC3H12/N4BP1_RNase_Reg"/>
</dbReference>
<dbReference type="AlphaFoldDB" id="A0AAW0NEJ1"/>
<feature type="domain" description="RNase NYN" evidence="11">
    <location>
        <begin position="120"/>
        <end position="156"/>
    </location>
</feature>
<dbReference type="GO" id="GO:0008270">
    <property type="term" value="F:zinc ion binding"/>
    <property type="evidence" value="ECO:0007669"/>
    <property type="project" value="UniProtKB-KW"/>
</dbReference>
<evidence type="ECO:0000256" key="4">
    <source>
        <dbReference type="ARBA" id="ARBA00022723"/>
    </source>
</evidence>
<comment type="caution">
    <text evidence="13">The sequence shown here is derived from an EMBL/GenBank/DDBJ whole genome shotgun (WGS) entry which is preliminary data.</text>
</comment>
<dbReference type="GO" id="GO:0004521">
    <property type="term" value="F:RNA endonuclease activity"/>
    <property type="evidence" value="ECO:0007669"/>
    <property type="project" value="TreeGrafter"/>
</dbReference>
<dbReference type="InterPro" id="IPR040546">
    <property type="entry name" value="Rege-1_UBA-like"/>
</dbReference>
<gene>
    <name evidence="13" type="ORF">WMY93_019156</name>
</gene>
<evidence type="ECO:0008006" key="15">
    <source>
        <dbReference type="Google" id="ProtNLM"/>
    </source>
</evidence>
<comment type="cofactor">
    <cofactor evidence="1">
        <name>Mg(2+)</name>
        <dbReference type="ChEBI" id="CHEBI:18420"/>
    </cofactor>
</comment>
<dbReference type="InterPro" id="IPR021869">
    <property type="entry name" value="RNase_Zc3h12_NYN"/>
</dbReference>
<evidence type="ECO:0000256" key="8">
    <source>
        <dbReference type="ARBA" id="ARBA00022833"/>
    </source>
</evidence>
<protein>
    <recommendedName>
        <fullName evidence="15">Rege-1 UBA-like domain-containing protein</fullName>
    </recommendedName>
</protein>
<evidence type="ECO:0000313" key="13">
    <source>
        <dbReference type="EMBL" id="KAK7898303.1"/>
    </source>
</evidence>
<evidence type="ECO:0000256" key="1">
    <source>
        <dbReference type="ARBA" id="ARBA00001946"/>
    </source>
</evidence>
<evidence type="ECO:0000256" key="7">
    <source>
        <dbReference type="ARBA" id="ARBA00022801"/>
    </source>
</evidence>
<evidence type="ECO:0000256" key="10">
    <source>
        <dbReference type="SAM" id="MobiDB-lite"/>
    </source>
</evidence>
<feature type="compositionally biased region" description="Low complexity" evidence="10">
    <location>
        <begin position="1"/>
        <end position="13"/>
    </location>
</feature>
<dbReference type="Gene3D" id="3.40.50.11980">
    <property type="match status" value="1"/>
</dbReference>
<evidence type="ECO:0000256" key="9">
    <source>
        <dbReference type="ARBA" id="ARBA00022842"/>
    </source>
</evidence>
<dbReference type="GO" id="GO:0016787">
    <property type="term" value="F:hydrolase activity"/>
    <property type="evidence" value="ECO:0007669"/>
    <property type="project" value="UniProtKB-KW"/>
</dbReference>
<keyword evidence="4" id="KW-0479">Metal-binding</keyword>
<feature type="compositionally biased region" description="Polar residues" evidence="10">
    <location>
        <begin position="99"/>
        <end position="109"/>
    </location>
</feature>
<dbReference type="PANTHER" id="PTHR12876">
    <property type="entry name" value="N4BP1-RELATED"/>
    <property type="match status" value="1"/>
</dbReference>
<feature type="region of interest" description="Disordered" evidence="10">
    <location>
        <begin position="1"/>
        <end position="30"/>
    </location>
</feature>
<comment type="similarity">
    <text evidence="2">Belongs to the ZC3H12 family.</text>
</comment>
<feature type="region of interest" description="Disordered" evidence="10">
    <location>
        <begin position="95"/>
        <end position="117"/>
    </location>
</feature>
<proteinExistence type="inferred from homology"/>
<dbReference type="PANTHER" id="PTHR12876:SF35">
    <property type="entry name" value="LD08718P-RELATED"/>
    <property type="match status" value="1"/>
</dbReference>
<evidence type="ECO:0000259" key="12">
    <source>
        <dbReference type="Pfam" id="PF18039"/>
    </source>
</evidence>
<dbReference type="Proteomes" id="UP001460270">
    <property type="component" value="Unassembled WGS sequence"/>
</dbReference>
<dbReference type="Pfam" id="PF18039">
    <property type="entry name" value="UBA_6"/>
    <property type="match status" value="1"/>
</dbReference>
<name>A0AAW0NEJ1_9GOBI</name>
<reference evidence="14" key="1">
    <citation type="submission" date="2024-04" db="EMBL/GenBank/DDBJ databases">
        <title>Salinicola lusitanus LLJ914,a marine bacterium isolated from the Okinawa Trough.</title>
        <authorList>
            <person name="Li J."/>
        </authorList>
    </citation>
    <scope>NUCLEOTIDE SEQUENCE [LARGE SCALE GENOMIC DNA]</scope>
</reference>